<evidence type="ECO:0000256" key="1">
    <source>
        <dbReference type="ARBA" id="ARBA00022737"/>
    </source>
</evidence>
<feature type="active site" evidence="5">
    <location>
        <position position="329"/>
    </location>
</feature>
<keyword evidence="5" id="KW-0479">Metal-binding</keyword>
<gene>
    <name evidence="6" type="ORF">LSAA_1873</name>
</gene>
<dbReference type="InterPro" id="IPR001590">
    <property type="entry name" value="Peptidase_M12B"/>
</dbReference>
<keyword evidence="4" id="KW-0325">Glycoprotein</keyword>
<dbReference type="InterPro" id="IPR024079">
    <property type="entry name" value="MetalloPept_cat_dom_sf"/>
</dbReference>
<evidence type="ECO:0000256" key="2">
    <source>
        <dbReference type="ARBA" id="ARBA00023049"/>
    </source>
</evidence>
<dbReference type="GO" id="GO:0046872">
    <property type="term" value="F:metal ion binding"/>
    <property type="evidence" value="ECO:0007669"/>
    <property type="project" value="UniProtKB-KW"/>
</dbReference>
<evidence type="ECO:0000256" key="5">
    <source>
        <dbReference type="PROSITE-ProRule" id="PRU00276"/>
    </source>
</evidence>
<dbReference type="Proteomes" id="UP000675881">
    <property type="component" value="Chromosome 1"/>
</dbReference>
<evidence type="ECO:0000313" key="7">
    <source>
        <dbReference type="Proteomes" id="UP000675881"/>
    </source>
</evidence>
<organism evidence="6 7">
    <name type="scientific">Lepeophtheirus salmonis</name>
    <name type="common">Salmon louse</name>
    <name type="synonym">Caligus salmonis</name>
    <dbReference type="NCBI Taxonomy" id="72036"/>
    <lineage>
        <taxon>Eukaryota</taxon>
        <taxon>Metazoa</taxon>
        <taxon>Ecdysozoa</taxon>
        <taxon>Arthropoda</taxon>
        <taxon>Crustacea</taxon>
        <taxon>Multicrustacea</taxon>
        <taxon>Hexanauplia</taxon>
        <taxon>Copepoda</taxon>
        <taxon>Siphonostomatoida</taxon>
        <taxon>Caligidae</taxon>
        <taxon>Lepeophtheirus</taxon>
    </lineage>
</organism>
<keyword evidence="5" id="KW-0862">Zinc</keyword>
<evidence type="ECO:0000313" key="6">
    <source>
        <dbReference type="EMBL" id="CAF2765517.1"/>
    </source>
</evidence>
<evidence type="ECO:0000256" key="3">
    <source>
        <dbReference type="ARBA" id="ARBA00023157"/>
    </source>
</evidence>
<keyword evidence="2" id="KW-0378">Hydrolase</keyword>
<feature type="binding site" evidence="5">
    <location>
        <position position="332"/>
    </location>
    <ligand>
        <name>Zn(2+)</name>
        <dbReference type="ChEBI" id="CHEBI:29105"/>
        <note>catalytic</note>
    </ligand>
</feature>
<dbReference type="Pfam" id="PF13688">
    <property type="entry name" value="Reprolysin_5"/>
    <property type="match status" value="1"/>
</dbReference>
<dbReference type="Gene3D" id="3.40.390.10">
    <property type="entry name" value="Collagenase (Catalytic Domain)"/>
    <property type="match status" value="1"/>
</dbReference>
<dbReference type="PROSITE" id="PS50215">
    <property type="entry name" value="ADAM_MEPRO"/>
    <property type="match status" value="1"/>
</dbReference>
<dbReference type="GO" id="GO:0004222">
    <property type="term" value="F:metalloendopeptidase activity"/>
    <property type="evidence" value="ECO:0007669"/>
    <property type="project" value="InterPro"/>
</dbReference>
<keyword evidence="2" id="KW-0645">Protease</keyword>
<dbReference type="PANTHER" id="PTHR11905:SF159">
    <property type="entry name" value="ADAM METALLOPROTEASE"/>
    <property type="match status" value="1"/>
</dbReference>
<keyword evidence="7" id="KW-1185">Reference proteome</keyword>
<protein>
    <submittedName>
        <fullName evidence="6">(salmon louse) hypothetical protein</fullName>
    </submittedName>
</protein>
<keyword evidence="2" id="KW-0482">Metalloprotease</keyword>
<name>A0A7R8CBY6_LEPSM</name>
<dbReference type="SMART" id="SM00004">
    <property type="entry name" value="NL"/>
    <property type="match status" value="2"/>
</dbReference>
<dbReference type="SUPFAM" id="SSF55486">
    <property type="entry name" value="Metalloproteases ('zincins'), catalytic domain"/>
    <property type="match status" value="1"/>
</dbReference>
<dbReference type="AlphaFoldDB" id="A0A7R8CBY6"/>
<feature type="binding site" evidence="5">
    <location>
        <position position="328"/>
    </location>
    <ligand>
        <name>Zn(2+)</name>
        <dbReference type="ChEBI" id="CHEBI:29105"/>
        <note>catalytic</note>
    </ligand>
</feature>
<keyword evidence="3" id="KW-1015">Disulfide bond</keyword>
<feature type="binding site" evidence="5">
    <location>
        <position position="338"/>
    </location>
    <ligand>
        <name>Zn(2+)</name>
        <dbReference type="ChEBI" id="CHEBI:29105"/>
        <note>catalytic</note>
    </ligand>
</feature>
<keyword evidence="1" id="KW-0677">Repeat</keyword>
<dbReference type="EMBL" id="HG994580">
    <property type="protein sequence ID" value="CAF2765517.1"/>
    <property type="molecule type" value="Genomic_DNA"/>
</dbReference>
<sequence>MSSLKEIILLVLCLFWIGTTGLPRKKQVFRRPKMPRLPRFTLPIQSRFLYSGTPISPQLSFHLGYGDFKEVSLKHFDPLHIRMIQSRNGNYSNKMLCHYLGSVESESSVAIGVTGCPGESKVQITLVSRRLTAQYLLNGSSSEIYQVIPSPWKANANREYALNETQITCKEIIVQTIEKSALMASYQCSGMNDCVIPSLHKMTVKIGYDESLEAKEPETLEWISGVMTHTQTFLYDPTLPTKIEIDVIGFPKKYHDNEWTAEDSITTVEKYAQGDTETDLYVFLCADSNLYGTVGIAYVGGLCDTNGYQVSMNEWRTTEAETAKVVAHEMGHNMGMSHDFDKVHSGNKCTGIMDYGKTPDTWSSCSQDDFKNHYFSITKSGKEHCLEVLSNDSGSVSSHCDIPSFNGDGYCDDENNNEACGFDGGDCCNNDRGDWDTFCHKCKCHESEGGCEHPEFAGDGYCDDGNNNVGCGFDGGDCCSKSNLKWDHFCTECVCHLYKLAVN</sequence>
<comment type="caution">
    <text evidence="5">Lacks conserved residue(s) required for the propagation of feature annotation.</text>
</comment>
<reference evidence="6" key="1">
    <citation type="submission" date="2021-02" db="EMBL/GenBank/DDBJ databases">
        <authorList>
            <person name="Bekaert M."/>
        </authorList>
    </citation>
    <scope>NUCLEOTIDE SEQUENCE</scope>
    <source>
        <strain evidence="6">IoA-00</strain>
    </source>
</reference>
<accession>A0A7R8CBY6</accession>
<dbReference type="OrthoDB" id="10035764at2759"/>
<dbReference type="InterPro" id="IPR000800">
    <property type="entry name" value="Notch_dom"/>
</dbReference>
<dbReference type="Gene3D" id="4.10.470.20">
    <property type="match status" value="1"/>
</dbReference>
<evidence type="ECO:0000256" key="4">
    <source>
        <dbReference type="ARBA" id="ARBA00023180"/>
    </source>
</evidence>
<proteinExistence type="predicted"/>
<dbReference type="PANTHER" id="PTHR11905">
    <property type="entry name" value="ADAM A DISINTEGRIN AND METALLOPROTEASE DOMAIN"/>
    <property type="match status" value="1"/>
</dbReference>
<dbReference type="GO" id="GO:0006509">
    <property type="term" value="P:membrane protein ectodomain proteolysis"/>
    <property type="evidence" value="ECO:0007669"/>
    <property type="project" value="TreeGrafter"/>
</dbReference>